<evidence type="ECO:0000259" key="4">
    <source>
        <dbReference type="PROSITE" id="PS51038"/>
    </source>
</evidence>
<keyword evidence="3" id="KW-0862">Zinc</keyword>
<comment type="caution">
    <text evidence="5">The sequence shown here is derived from an EMBL/GenBank/DDBJ whole genome shotgun (WGS) entry which is preliminary data.</text>
</comment>
<evidence type="ECO:0000256" key="2">
    <source>
        <dbReference type="ARBA" id="ARBA00022771"/>
    </source>
</evidence>
<proteinExistence type="predicted"/>
<dbReference type="InterPro" id="IPR013083">
    <property type="entry name" value="Znf_RING/FYVE/PHD"/>
</dbReference>
<evidence type="ECO:0000313" key="5">
    <source>
        <dbReference type="EMBL" id="KAG8364799.1"/>
    </source>
</evidence>
<dbReference type="SUPFAM" id="SSF57903">
    <property type="entry name" value="FYVE/PHD zinc finger"/>
    <property type="match status" value="1"/>
</dbReference>
<dbReference type="Proteomes" id="UP000826271">
    <property type="component" value="Unassembled WGS sequence"/>
</dbReference>
<dbReference type="GO" id="GO:0008270">
    <property type="term" value="F:zinc ion binding"/>
    <property type="evidence" value="ECO:0007669"/>
    <property type="project" value="UniProtKB-KW"/>
</dbReference>
<dbReference type="PANTHER" id="PTHR46364">
    <property type="entry name" value="OS08G0421900 PROTEIN"/>
    <property type="match status" value="1"/>
</dbReference>
<dbReference type="InterPro" id="IPR001025">
    <property type="entry name" value="BAH_dom"/>
</dbReference>
<protein>
    <recommendedName>
        <fullName evidence="4">BAH domain-containing protein</fullName>
    </recommendedName>
</protein>
<keyword evidence="1" id="KW-0479">Metal-binding</keyword>
<organism evidence="5 6">
    <name type="scientific">Buddleja alternifolia</name>
    <dbReference type="NCBI Taxonomy" id="168488"/>
    <lineage>
        <taxon>Eukaryota</taxon>
        <taxon>Viridiplantae</taxon>
        <taxon>Streptophyta</taxon>
        <taxon>Embryophyta</taxon>
        <taxon>Tracheophyta</taxon>
        <taxon>Spermatophyta</taxon>
        <taxon>Magnoliopsida</taxon>
        <taxon>eudicotyledons</taxon>
        <taxon>Gunneridae</taxon>
        <taxon>Pentapetalae</taxon>
        <taxon>asterids</taxon>
        <taxon>lamiids</taxon>
        <taxon>Lamiales</taxon>
        <taxon>Scrophulariaceae</taxon>
        <taxon>Buddlejeae</taxon>
        <taxon>Buddleja</taxon>
    </lineage>
</organism>
<evidence type="ECO:0000256" key="3">
    <source>
        <dbReference type="ARBA" id="ARBA00022833"/>
    </source>
</evidence>
<dbReference type="Gene3D" id="3.30.40.10">
    <property type="entry name" value="Zinc/RING finger domain, C3HC4 (zinc finger)"/>
    <property type="match status" value="1"/>
</dbReference>
<reference evidence="5" key="1">
    <citation type="submission" date="2019-10" db="EMBL/GenBank/DDBJ databases">
        <authorList>
            <person name="Zhang R."/>
            <person name="Pan Y."/>
            <person name="Wang J."/>
            <person name="Ma R."/>
            <person name="Yu S."/>
        </authorList>
    </citation>
    <scope>NUCLEOTIDE SEQUENCE</scope>
    <source>
        <strain evidence="5">LA-IB0</strain>
        <tissue evidence="5">Leaf</tissue>
    </source>
</reference>
<evidence type="ECO:0000256" key="1">
    <source>
        <dbReference type="ARBA" id="ARBA00022723"/>
    </source>
</evidence>
<keyword evidence="2" id="KW-0863">Zinc-finger</keyword>
<keyword evidence="6" id="KW-1185">Reference proteome</keyword>
<dbReference type="AlphaFoldDB" id="A0AAV6W3B2"/>
<name>A0AAV6W3B2_9LAMI</name>
<evidence type="ECO:0000313" key="6">
    <source>
        <dbReference type="Proteomes" id="UP000826271"/>
    </source>
</evidence>
<dbReference type="InterPro" id="IPR011011">
    <property type="entry name" value="Znf_FYVE_PHD"/>
</dbReference>
<feature type="domain" description="BAH" evidence="4">
    <location>
        <begin position="1"/>
        <end position="59"/>
    </location>
</feature>
<gene>
    <name evidence="5" type="ORF">BUALT_Bualt18G0036300</name>
</gene>
<dbReference type="PROSITE" id="PS51038">
    <property type="entry name" value="BAH"/>
    <property type="match status" value="1"/>
</dbReference>
<dbReference type="GO" id="GO:0003682">
    <property type="term" value="F:chromatin binding"/>
    <property type="evidence" value="ECO:0007669"/>
    <property type="project" value="InterPro"/>
</dbReference>
<accession>A0AAV6W3B2</accession>
<sequence length="171" mass="19565">MVLRSYSCQITMTFKVLTIEGICTIHTFKNYTKLEHVGPEDYYCRFEYKTASGAFLPDRVAVYCKREMPYNLDDLMIQCDECKDWYMNCFQSAVSFSLNCGQVPDASNSHGPHIHRFNDSPDPPSFEVQIGTRVHLFCHRIPKSIVAQGVVVDLIGGEKKDGYTFVKVMEI</sequence>
<dbReference type="EMBL" id="WHWC01000018">
    <property type="protein sequence ID" value="KAG8364799.1"/>
    <property type="molecule type" value="Genomic_DNA"/>
</dbReference>